<dbReference type="EMBL" id="RAWI01000047">
    <property type="protein sequence ID" value="RKI12654.1"/>
    <property type="molecule type" value="Genomic_DNA"/>
</dbReference>
<name>A0ABX9QNP4_9BACT</name>
<evidence type="ECO:0000313" key="2">
    <source>
        <dbReference type="Proteomes" id="UP000278907"/>
    </source>
</evidence>
<keyword evidence="2" id="KW-1185">Reference proteome</keyword>
<proteinExistence type="predicted"/>
<gene>
    <name evidence="1" type="ORF">D7Y13_08930</name>
</gene>
<evidence type="ECO:0000313" key="1">
    <source>
        <dbReference type="EMBL" id="RKI12654.1"/>
    </source>
</evidence>
<comment type="caution">
    <text evidence="1">The sequence shown here is derived from an EMBL/GenBank/DDBJ whole genome shotgun (WGS) entry which is preliminary data.</text>
</comment>
<sequence>MAVERKEACGLHYSQDTTVAIRVFAPQVILNARVDLVLELLELTWRQRVARERSQALGAIELNAGVSEVIANVIVPREVFLDVVHIFL</sequence>
<protein>
    <submittedName>
        <fullName evidence="1">Uncharacterized protein</fullName>
    </submittedName>
</protein>
<dbReference type="Proteomes" id="UP000278907">
    <property type="component" value="Unassembled WGS sequence"/>
</dbReference>
<accession>A0ABX9QNP4</accession>
<organism evidence="1 2">
    <name type="scientific">Corallococcus praedator</name>
    <dbReference type="NCBI Taxonomy" id="2316724"/>
    <lineage>
        <taxon>Bacteria</taxon>
        <taxon>Pseudomonadati</taxon>
        <taxon>Myxococcota</taxon>
        <taxon>Myxococcia</taxon>
        <taxon>Myxococcales</taxon>
        <taxon>Cystobacterineae</taxon>
        <taxon>Myxococcaceae</taxon>
        <taxon>Corallococcus</taxon>
    </lineage>
</organism>
<reference evidence="1 2" key="1">
    <citation type="submission" date="2018-09" db="EMBL/GenBank/DDBJ databases">
        <authorList>
            <person name="Livingstone P.G."/>
            <person name="Whitworth D.E."/>
        </authorList>
    </citation>
    <scope>NUCLEOTIDE SEQUENCE [LARGE SCALE GENOMIC DNA]</scope>
    <source>
        <strain evidence="1 2">CA031B</strain>
    </source>
</reference>